<reference evidence="1" key="1">
    <citation type="submission" date="2019-03" db="EMBL/GenBank/DDBJ databases">
        <title>Candidatus Syntrophosphaera thermopropionivorans: a novel player in syntrophic propionate oxidation during anaerobic digestion.</title>
        <authorList>
            <person name="Dyksma S."/>
        </authorList>
    </citation>
    <scope>NUCLEOTIDE SEQUENCE</scope>
    <source>
        <strain evidence="1">W5</strain>
    </source>
</reference>
<name>A0AC61QL44_9BACT</name>
<accession>A0AC61QL44</accession>
<evidence type="ECO:0000313" key="2">
    <source>
        <dbReference type="Proteomes" id="UP000294588"/>
    </source>
</evidence>
<gene>
    <name evidence="1" type="ORF">E0946_00950</name>
</gene>
<protein>
    <submittedName>
        <fullName evidence="1">Uncharacterized protein</fullName>
    </submittedName>
</protein>
<proteinExistence type="predicted"/>
<keyword evidence="2" id="KW-1185">Reference proteome</keyword>
<sequence>MKKIFPVLFVALLLLSACEISKPHLPTWDVELTVPLINERYFVSDLADSVNLFVGENNVLTLIGTGETESQEFGNVSFNPEAILDPIPLLSGIVGNVTIPFIDPTNTVELIYGLVDNGTLSYYYDLDDPENTQVSLSFPDIRTSSGNPLTISGSSYPYWQDIDLAGCTIGVEHSGQVLNALSVVITIQSNLPNGTPVGTAGLKIDQPLSFVAFEGYLSDYQLDMEPGSVTINIDYPFGIDEAIQLQEANLRLEMNNEFGFGVKFYGELYGINHRTGIEKTIPILDENGLPFYIAPANQSGSVITELQFSNRINEVLQIMPDEVNLINAYLLIQGGNNGTAGFVNSTNRLRCTYQIDAPFTFILTDNPFTMEEPSKVEMPKDVRDQIGDRVTYAAMVMKVKNQLPIGATTTIYVGTDANIDPSNPQSYRFNKQFAIRSSEYIGPDVNSEGEQLINLTLEQEEIKVFQNPEVYLLPSFSFEATDGPVTIYASPADYIHMKGMLTVRIHIEEE</sequence>
<evidence type="ECO:0000313" key="1">
    <source>
        <dbReference type="EMBL" id="TDF74683.1"/>
    </source>
</evidence>
<dbReference type="Proteomes" id="UP000294588">
    <property type="component" value="Unassembled WGS sequence"/>
</dbReference>
<dbReference type="EMBL" id="SMOG01000001">
    <property type="protein sequence ID" value="TDF74683.1"/>
    <property type="molecule type" value="Genomic_DNA"/>
</dbReference>
<comment type="caution">
    <text evidence="1">The sequence shown here is derived from an EMBL/GenBank/DDBJ whole genome shotgun (WGS) entry which is preliminary data.</text>
</comment>
<organism evidence="1 2">
    <name type="scientific">Candidatus Syntrophosphaera thermopropionivorans</name>
    <dbReference type="NCBI Taxonomy" id="2593015"/>
    <lineage>
        <taxon>Bacteria</taxon>
        <taxon>Pseudomonadati</taxon>
        <taxon>Candidatus Cloacimonadota</taxon>
        <taxon>Candidatus Cloacimonadia</taxon>
        <taxon>Candidatus Cloacimonadales</taxon>
        <taxon>Candidatus Cloacimonadaceae</taxon>
        <taxon>Candidatus Syntrophosphaera</taxon>
    </lineage>
</organism>